<comment type="caution">
    <text evidence="1">The sequence shown here is derived from an EMBL/GenBank/DDBJ whole genome shotgun (WGS) entry which is preliminary data.</text>
</comment>
<reference evidence="1" key="1">
    <citation type="submission" date="2022-11" db="EMBL/GenBank/DDBJ databases">
        <title>Genome Sequence of Nemania bipapillata.</title>
        <authorList>
            <person name="Buettner E."/>
        </authorList>
    </citation>
    <scope>NUCLEOTIDE SEQUENCE</scope>
    <source>
        <strain evidence="1">CP14</strain>
    </source>
</reference>
<organism evidence="1 2">
    <name type="scientific">Nemania bipapillata</name>
    <dbReference type="NCBI Taxonomy" id="110536"/>
    <lineage>
        <taxon>Eukaryota</taxon>
        <taxon>Fungi</taxon>
        <taxon>Dikarya</taxon>
        <taxon>Ascomycota</taxon>
        <taxon>Pezizomycotina</taxon>
        <taxon>Sordariomycetes</taxon>
        <taxon>Xylariomycetidae</taxon>
        <taxon>Xylariales</taxon>
        <taxon>Xylariaceae</taxon>
        <taxon>Nemania</taxon>
    </lineage>
</organism>
<protein>
    <submittedName>
        <fullName evidence="1">Uncharacterized protein</fullName>
    </submittedName>
</protein>
<proteinExistence type="predicted"/>
<gene>
    <name evidence="1" type="ORF">ONZ43_g4695</name>
</gene>
<accession>A0ACC2IJG8</accession>
<dbReference type="Proteomes" id="UP001153334">
    <property type="component" value="Unassembled WGS sequence"/>
</dbReference>
<sequence>MGKRYTSIGDPGGYQIGFLDPVPSKPAVLLDGTGKFYTRSKPQYELLSAGSFIVVTDHGVSNDGTGDQTNAINMVLSGNVGWSQIMASGDYFSDEKKPQVVVRFGHAGDVGTMEVSDFLFTVKGPTAGAVLVEWNVREKSQGAVAMWDCHFRVGGAIGSDLQFSDCPKLSGGVKSQCKAASLLLHITSSSSGYFENVWAWTADHDLDLSVGAGAANTSASQVDIYSARGVLIESPGPVWLYGTASEHNAFYQYQFSGVFTPGTFNSDPTWADCDSGAVCVEAWALRVLHSSNIYIYGAGFYNFFNDYTQDCLDDESCQERIIETSYVEGLWMYELFTKGATQPISPQGDIMRPVLITDPNVQYAWLALSEQGGTFGDDVGTFGGDGGDEGSGVVYIDPSIWNDPNPTAYCIPPCIIVLPPKETALTYTFPPITTTIPVFTDDDANPTIVTTTITLPPLTTTSLDYWNINITTLPITTVVSSSIQPPPTLITETPNMVTSTFYPPPYPTETSSATRDNPTITIKSGKPEPTSPLFTADGDEQWVLWDDVDVTDLTSCYDHGADKFDPDKQYSTADNICFSQGDVVDDETDVGGYCTIVEMDACSIVLGIADEGIGPAIFSGAQLATFLSRSRDACGGDDLASVVSTTSSDPDDQGGGYFMSFCLVHPGQESACGTNQGIGPP</sequence>
<evidence type="ECO:0000313" key="1">
    <source>
        <dbReference type="EMBL" id="KAJ8115315.1"/>
    </source>
</evidence>
<keyword evidence="2" id="KW-1185">Reference proteome</keyword>
<dbReference type="EMBL" id="JAPESX010001314">
    <property type="protein sequence ID" value="KAJ8115315.1"/>
    <property type="molecule type" value="Genomic_DNA"/>
</dbReference>
<evidence type="ECO:0000313" key="2">
    <source>
        <dbReference type="Proteomes" id="UP001153334"/>
    </source>
</evidence>
<name>A0ACC2IJG8_9PEZI</name>